<dbReference type="STRING" id="1913577.LPB144_07845"/>
<evidence type="ECO:0000256" key="1">
    <source>
        <dbReference type="SAM" id="MobiDB-lite"/>
    </source>
</evidence>
<dbReference type="OrthoDB" id="1453891at2"/>
<organism evidence="3 4">
    <name type="scientific">Christiangramia salexigens</name>
    <dbReference type="NCBI Taxonomy" id="1913577"/>
    <lineage>
        <taxon>Bacteria</taxon>
        <taxon>Pseudomonadati</taxon>
        <taxon>Bacteroidota</taxon>
        <taxon>Flavobacteriia</taxon>
        <taxon>Flavobacteriales</taxon>
        <taxon>Flavobacteriaceae</taxon>
        <taxon>Christiangramia</taxon>
    </lineage>
</organism>
<accession>A0A1L3J5B4</accession>
<dbReference type="Proteomes" id="UP000182510">
    <property type="component" value="Chromosome"/>
</dbReference>
<name>A0A1L3J5B4_9FLAO</name>
<keyword evidence="2" id="KW-0732">Signal</keyword>
<dbReference type="PROSITE" id="PS51257">
    <property type="entry name" value="PROKAR_LIPOPROTEIN"/>
    <property type="match status" value="1"/>
</dbReference>
<dbReference type="Gene3D" id="1.20.120.20">
    <property type="entry name" value="Apolipoprotein"/>
    <property type="match status" value="1"/>
</dbReference>
<feature type="compositionally biased region" description="Basic and acidic residues" evidence="1">
    <location>
        <begin position="84"/>
        <end position="94"/>
    </location>
</feature>
<gene>
    <name evidence="3" type="ORF">LPB144_07845</name>
</gene>
<keyword evidence="4" id="KW-1185">Reference proteome</keyword>
<reference evidence="3 4" key="1">
    <citation type="submission" date="2016-11" db="EMBL/GenBank/DDBJ databases">
        <title>Gramella sp. LPB0144 isolated from marine environment.</title>
        <authorList>
            <person name="Kim E."/>
            <person name="Yi H."/>
        </authorList>
    </citation>
    <scope>NUCLEOTIDE SEQUENCE [LARGE SCALE GENOMIC DNA]</scope>
    <source>
        <strain evidence="3 4">LPB0144</strain>
    </source>
</reference>
<proteinExistence type="predicted"/>
<dbReference type="KEGG" id="grl:LPB144_07845"/>
<feature type="signal peptide" evidence="2">
    <location>
        <begin position="1"/>
        <end position="25"/>
    </location>
</feature>
<evidence type="ECO:0008006" key="5">
    <source>
        <dbReference type="Google" id="ProtNLM"/>
    </source>
</evidence>
<dbReference type="RefSeq" id="WP_072552971.1">
    <property type="nucleotide sequence ID" value="NZ_CP018153.1"/>
</dbReference>
<evidence type="ECO:0000313" key="4">
    <source>
        <dbReference type="Proteomes" id="UP000182510"/>
    </source>
</evidence>
<feature type="compositionally biased region" description="Acidic residues" evidence="1">
    <location>
        <begin position="38"/>
        <end position="62"/>
    </location>
</feature>
<feature type="chain" id="PRO_5012927774" description="YtxH domain-containing protein" evidence="2">
    <location>
        <begin position="26"/>
        <end position="94"/>
    </location>
</feature>
<protein>
    <recommendedName>
        <fullName evidence="5">YtxH domain-containing protein</fullName>
    </recommendedName>
</protein>
<evidence type="ECO:0000256" key="2">
    <source>
        <dbReference type="SAM" id="SignalP"/>
    </source>
</evidence>
<dbReference type="AlphaFoldDB" id="A0A1L3J5B4"/>
<dbReference type="EMBL" id="CP018153">
    <property type="protein sequence ID" value="APG60325.1"/>
    <property type="molecule type" value="Genomic_DNA"/>
</dbReference>
<sequence length="94" mass="10100">MKKPILMLALALSTSVFFTSCRETAEDNDDKTEMHEDAMDDVNDDADDVGDDIEEAAEDAGDAVENAAKESGKAVKGAAEEVEGEIHEEAHDDN</sequence>
<evidence type="ECO:0000313" key="3">
    <source>
        <dbReference type="EMBL" id="APG60325.1"/>
    </source>
</evidence>
<feature type="region of interest" description="Disordered" evidence="1">
    <location>
        <begin position="24"/>
        <end position="94"/>
    </location>
</feature>